<comment type="caution">
    <text evidence="3">The sequence shown here is derived from an EMBL/GenBank/DDBJ whole genome shotgun (WGS) entry which is preliminary data.</text>
</comment>
<dbReference type="InterPro" id="IPR046700">
    <property type="entry name" value="DUF6570"/>
</dbReference>
<feature type="region of interest" description="Disordered" evidence="1">
    <location>
        <begin position="1"/>
        <end position="29"/>
    </location>
</feature>
<feature type="region of interest" description="Disordered" evidence="1">
    <location>
        <begin position="164"/>
        <end position="208"/>
    </location>
</feature>
<dbReference type="VEuPathDB" id="FungiDB:MPH_13841"/>
<dbReference type="HOGENOM" id="CLU_682511_0_0_1"/>
<evidence type="ECO:0000256" key="1">
    <source>
        <dbReference type="SAM" id="MobiDB-lite"/>
    </source>
</evidence>
<feature type="domain" description="DUF6570" evidence="2">
    <location>
        <begin position="338"/>
        <end position="402"/>
    </location>
</feature>
<dbReference type="EMBL" id="AHHD01000762">
    <property type="protein sequence ID" value="EKG09157.1"/>
    <property type="molecule type" value="Genomic_DNA"/>
</dbReference>
<dbReference type="InParanoid" id="K2R8C4"/>
<dbReference type="Proteomes" id="UP000007129">
    <property type="component" value="Unassembled WGS sequence"/>
</dbReference>
<evidence type="ECO:0000313" key="4">
    <source>
        <dbReference type="Proteomes" id="UP000007129"/>
    </source>
</evidence>
<evidence type="ECO:0000313" key="3">
    <source>
        <dbReference type="EMBL" id="EKG09157.1"/>
    </source>
</evidence>
<protein>
    <recommendedName>
        <fullName evidence="2">DUF6570 domain-containing protein</fullName>
    </recommendedName>
</protein>
<sequence length="404" mass="45781">ESAHRRTSSRRSQREYEQANVSRDTRRRRMRGALVWEGRRRSGENHGRRGDLSGVLVANAEEDVAEEMGNIGLSFDTRQEGRQGECRGELSEHFERLDARNRENVARAGLGIRTSAELFQAAQSAYEQARAEGSSRRGRGRRERGGLSGKAVANAEEDVVEEVRLAESSPCARQGKRARPRSTDQPQSKHARTVVRRERSDEEQEGDLASVLRSLDEEFAEKERLSHGQAWCAPIPHARKVSTVQEFYKAFHDVRTLPIRTCMICYRKFAEAELEEIDWERWVASAIRKGDGSPFKCSRCFVVGEKIPSCSDCVRHLGRGALSQAAQIHSHLGCEHMFPDELKDLSPVEEKLIALNSCYGFITKYSIPEGRRQSVRYPRHVKGHITVFPNNVQELVTNVLPTRC</sequence>
<dbReference type="AlphaFoldDB" id="K2R8C4"/>
<dbReference type="Pfam" id="PF20209">
    <property type="entry name" value="DUF6570"/>
    <property type="match status" value="1"/>
</dbReference>
<evidence type="ECO:0000259" key="2">
    <source>
        <dbReference type="Pfam" id="PF20209"/>
    </source>
</evidence>
<name>K2R8C4_MACPH</name>
<feature type="non-terminal residue" evidence="3">
    <location>
        <position position="1"/>
    </location>
</feature>
<feature type="compositionally biased region" description="Basic residues" evidence="1">
    <location>
        <begin position="1"/>
        <end position="11"/>
    </location>
</feature>
<dbReference type="OrthoDB" id="5093502at2759"/>
<feature type="region of interest" description="Disordered" evidence="1">
    <location>
        <begin position="128"/>
        <end position="150"/>
    </location>
</feature>
<accession>K2R8C4</accession>
<dbReference type="eggNOG" id="KOG0987">
    <property type="taxonomic scope" value="Eukaryota"/>
</dbReference>
<organism evidence="3 4">
    <name type="scientific">Macrophomina phaseolina (strain MS6)</name>
    <name type="common">Charcoal rot fungus</name>
    <dbReference type="NCBI Taxonomy" id="1126212"/>
    <lineage>
        <taxon>Eukaryota</taxon>
        <taxon>Fungi</taxon>
        <taxon>Dikarya</taxon>
        <taxon>Ascomycota</taxon>
        <taxon>Pezizomycotina</taxon>
        <taxon>Dothideomycetes</taxon>
        <taxon>Dothideomycetes incertae sedis</taxon>
        <taxon>Botryosphaeriales</taxon>
        <taxon>Botryosphaeriaceae</taxon>
        <taxon>Macrophomina</taxon>
    </lineage>
</organism>
<reference evidence="3 4" key="1">
    <citation type="journal article" date="2012" name="BMC Genomics">
        <title>Tools to kill: Genome of one of the most destructive plant pathogenic fungi Macrophomina phaseolina.</title>
        <authorList>
            <person name="Islam M.S."/>
            <person name="Haque M.S."/>
            <person name="Islam M.M."/>
            <person name="Emdad E.M."/>
            <person name="Halim A."/>
            <person name="Hossen Q.M.M."/>
            <person name="Hossain M.Z."/>
            <person name="Ahmed B."/>
            <person name="Rahim S."/>
            <person name="Rahman M.S."/>
            <person name="Alam M.M."/>
            <person name="Hou S."/>
            <person name="Wan X."/>
            <person name="Saito J.A."/>
            <person name="Alam M."/>
        </authorList>
    </citation>
    <scope>NUCLEOTIDE SEQUENCE [LARGE SCALE GENOMIC DNA]</scope>
    <source>
        <strain evidence="3 4">MS6</strain>
    </source>
</reference>
<gene>
    <name evidence="3" type="ORF">MPH_13841</name>
</gene>
<proteinExistence type="predicted"/>